<keyword evidence="4" id="KW-1185">Reference proteome</keyword>
<keyword evidence="1" id="KW-1133">Transmembrane helix</keyword>
<keyword evidence="3" id="KW-0808">Transferase</keyword>
<accession>A0ABR8ZBP8</accession>
<feature type="transmembrane region" description="Helical" evidence="1">
    <location>
        <begin position="222"/>
        <end position="240"/>
    </location>
</feature>
<gene>
    <name evidence="3" type="ORF">IC610_09585</name>
</gene>
<proteinExistence type="predicted"/>
<keyword evidence="3" id="KW-0012">Acyltransferase</keyword>
<feature type="transmembrane region" description="Helical" evidence="1">
    <location>
        <begin position="98"/>
        <end position="119"/>
    </location>
</feature>
<dbReference type="RefSeq" id="WP_191736656.1">
    <property type="nucleotide sequence ID" value="NZ_JACYFS010000002.1"/>
</dbReference>
<feature type="domain" description="Acyltransferase 3" evidence="2">
    <location>
        <begin position="5"/>
        <end position="297"/>
    </location>
</feature>
<feature type="transmembrane region" description="Helical" evidence="1">
    <location>
        <begin position="193"/>
        <end position="210"/>
    </location>
</feature>
<dbReference type="Proteomes" id="UP000637299">
    <property type="component" value="Unassembled WGS sequence"/>
</dbReference>
<feature type="transmembrane region" description="Helical" evidence="1">
    <location>
        <begin position="7"/>
        <end position="25"/>
    </location>
</feature>
<dbReference type="Pfam" id="PF01757">
    <property type="entry name" value="Acyl_transf_3"/>
    <property type="match status" value="1"/>
</dbReference>
<evidence type="ECO:0000313" key="3">
    <source>
        <dbReference type="EMBL" id="MBD8082668.1"/>
    </source>
</evidence>
<feature type="transmembrane region" description="Helical" evidence="1">
    <location>
        <begin position="68"/>
        <end position="86"/>
    </location>
</feature>
<comment type="caution">
    <text evidence="3">The sequence shown here is derived from an EMBL/GenBank/DDBJ whole genome shotgun (WGS) entry which is preliminary data.</text>
</comment>
<dbReference type="EMBL" id="JACYFS010000002">
    <property type="protein sequence ID" value="MBD8082668.1"/>
    <property type="molecule type" value="Genomic_DNA"/>
</dbReference>
<protein>
    <submittedName>
        <fullName evidence="3">Acyltransferase family protein</fullName>
    </submittedName>
</protein>
<evidence type="ECO:0000256" key="1">
    <source>
        <dbReference type="SAM" id="Phobius"/>
    </source>
</evidence>
<name>A0ABR8ZBP8_9FLAO</name>
<feature type="transmembrane region" description="Helical" evidence="1">
    <location>
        <begin position="126"/>
        <end position="144"/>
    </location>
</feature>
<keyword evidence="1" id="KW-0472">Membrane</keyword>
<organism evidence="3 4">
    <name type="scientific">Chryseobacterium caseinilyticum</name>
    <dbReference type="NCBI Taxonomy" id="2771428"/>
    <lineage>
        <taxon>Bacteria</taxon>
        <taxon>Pseudomonadati</taxon>
        <taxon>Bacteroidota</taxon>
        <taxon>Flavobacteriia</taxon>
        <taxon>Flavobacteriales</taxon>
        <taxon>Weeksellaceae</taxon>
        <taxon>Chryseobacterium group</taxon>
        <taxon>Chryseobacterium</taxon>
    </lineage>
</organism>
<dbReference type="GO" id="GO:0016746">
    <property type="term" value="F:acyltransferase activity"/>
    <property type="evidence" value="ECO:0007669"/>
    <property type="project" value="UniProtKB-KW"/>
</dbReference>
<feature type="transmembrane region" description="Helical" evidence="1">
    <location>
        <begin position="164"/>
        <end position="181"/>
    </location>
</feature>
<reference evidence="3 4" key="1">
    <citation type="submission" date="2020-09" db="EMBL/GenBank/DDBJ databases">
        <title>Genome seq and assembly of Chryseobacterium sp.</title>
        <authorList>
            <person name="Chhetri G."/>
        </authorList>
    </citation>
    <scope>NUCLEOTIDE SEQUENCE [LARGE SCALE GENOMIC DNA]</scope>
    <source>
        <strain evidence="3 4">GCR10</strain>
    </source>
</reference>
<feature type="transmembrane region" description="Helical" evidence="1">
    <location>
        <begin position="31"/>
        <end position="56"/>
    </location>
</feature>
<feature type="transmembrane region" description="Helical" evidence="1">
    <location>
        <begin position="277"/>
        <end position="300"/>
    </location>
</feature>
<feature type="transmembrane region" description="Helical" evidence="1">
    <location>
        <begin position="252"/>
        <end position="271"/>
    </location>
</feature>
<evidence type="ECO:0000259" key="2">
    <source>
        <dbReference type="Pfam" id="PF01757"/>
    </source>
</evidence>
<evidence type="ECO:0000313" key="4">
    <source>
        <dbReference type="Proteomes" id="UP000637299"/>
    </source>
</evidence>
<keyword evidence="1" id="KW-0812">Transmembrane</keyword>
<sequence>MRSLAIDLLKIVLAMFVVGLHIHFLRDSYPTVSYLLVNGLFRLGVPVFLIITGYYFSFVNDFSKLKKWLFRISILYAIWTVVYIPLWKEGDAVTNIVFGYHHLWYLNGTLFAGILLFYLRNKSPKLLILLTFLSFICGYTIQYLGNSHFFEGETNELFNRYPMYRNFLFDCFPFLTIGFLIKKYEWDVKRNPSLWLVLLSVTAVIAEAFVNIQILKLSKKESVDLLFSLLIACPLLFIYFKNLKYKTDSKILASISTAIYFIHPLLMFYVYKSENLFVLQHADFFFVSSLILSSLVLVFLNRKLKYLL</sequence>
<dbReference type="InterPro" id="IPR002656">
    <property type="entry name" value="Acyl_transf_3_dom"/>
</dbReference>